<dbReference type="InterPro" id="IPR001128">
    <property type="entry name" value="Cyt_P450"/>
</dbReference>
<proteinExistence type="inferred from homology"/>
<dbReference type="Gene3D" id="1.10.630.10">
    <property type="entry name" value="Cytochrome P450"/>
    <property type="match status" value="1"/>
</dbReference>
<evidence type="ECO:0000313" key="4">
    <source>
        <dbReference type="Proteomes" id="UP001596025"/>
    </source>
</evidence>
<dbReference type="PRINTS" id="PR00385">
    <property type="entry name" value="P450"/>
</dbReference>
<dbReference type="SUPFAM" id="SSF48264">
    <property type="entry name" value="Cytochrome P450"/>
    <property type="match status" value="1"/>
</dbReference>
<dbReference type="Pfam" id="PF00067">
    <property type="entry name" value="p450"/>
    <property type="match status" value="1"/>
</dbReference>
<dbReference type="Proteomes" id="UP001596025">
    <property type="component" value="Unassembled WGS sequence"/>
</dbReference>
<gene>
    <name evidence="3" type="ORF">ACFO3M_12485</name>
</gene>
<dbReference type="EMBL" id="JBHSGR010000012">
    <property type="protein sequence ID" value="MFC4694206.1"/>
    <property type="molecule type" value="Genomic_DNA"/>
</dbReference>
<dbReference type="InterPro" id="IPR002397">
    <property type="entry name" value="Cyt_P450_B"/>
</dbReference>
<dbReference type="PANTHER" id="PTHR46696">
    <property type="entry name" value="P450, PUTATIVE (EUROFUNG)-RELATED"/>
    <property type="match status" value="1"/>
</dbReference>
<keyword evidence="4" id="KW-1185">Reference proteome</keyword>
<comment type="caution">
    <text evidence="3">The sequence shown here is derived from an EMBL/GenBank/DDBJ whole genome shotgun (WGS) entry which is preliminary data.</text>
</comment>
<name>A0ABV9LK58_9ACTN</name>
<reference evidence="4" key="1">
    <citation type="journal article" date="2019" name="Int. J. Syst. Evol. Microbiol.">
        <title>The Global Catalogue of Microorganisms (GCM) 10K type strain sequencing project: providing services to taxonomists for standard genome sequencing and annotation.</title>
        <authorList>
            <consortium name="The Broad Institute Genomics Platform"/>
            <consortium name="The Broad Institute Genome Sequencing Center for Infectious Disease"/>
            <person name="Wu L."/>
            <person name="Ma J."/>
        </authorList>
    </citation>
    <scope>NUCLEOTIDE SEQUENCE [LARGE SCALE GENOMIC DNA]</scope>
    <source>
        <strain evidence="4">CCUG 62763</strain>
    </source>
</reference>
<dbReference type="InterPro" id="IPR036396">
    <property type="entry name" value="Cyt_P450_sf"/>
</dbReference>
<dbReference type="PRINTS" id="PR00359">
    <property type="entry name" value="BP450"/>
</dbReference>
<evidence type="ECO:0000256" key="1">
    <source>
        <dbReference type="ARBA" id="ARBA00010617"/>
    </source>
</evidence>
<dbReference type="RefSeq" id="WP_387988920.1">
    <property type="nucleotide sequence ID" value="NZ_JBHSGR010000012.1"/>
</dbReference>
<dbReference type="PROSITE" id="PS00086">
    <property type="entry name" value="CYTOCHROME_P450"/>
    <property type="match status" value="1"/>
</dbReference>
<accession>A0ABV9LK58</accession>
<evidence type="ECO:0000313" key="3">
    <source>
        <dbReference type="EMBL" id="MFC4694206.1"/>
    </source>
</evidence>
<evidence type="ECO:0000256" key="2">
    <source>
        <dbReference type="RuleBase" id="RU000461"/>
    </source>
</evidence>
<keyword evidence="2" id="KW-0479">Metal-binding</keyword>
<dbReference type="PANTHER" id="PTHR46696:SF6">
    <property type="entry name" value="P450, PUTATIVE (EUROFUNG)-RELATED"/>
    <property type="match status" value="1"/>
</dbReference>
<comment type="similarity">
    <text evidence="1 2">Belongs to the cytochrome P450 family.</text>
</comment>
<dbReference type="InterPro" id="IPR017972">
    <property type="entry name" value="Cyt_P450_CS"/>
</dbReference>
<keyword evidence="2" id="KW-0503">Monooxygenase</keyword>
<organism evidence="3 4">
    <name type="scientific">Geodermatophilus arenarius</name>
    <dbReference type="NCBI Taxonomy" id="1137990"/>
    <lineage>
        <taxon>Bacteria</taxon>
        <taxon>Bacillati</taxon>
        <taxon>Actinomycetota</taxon>
        <taxon>Actinomycetes</taxon>
        <taxon>Geodermatophilales</taxon>
        <taxon>Geodermatophilaceae</taxon>
        <taxon>Geodermatophilus</taxon>
    </lineage>
</organism>
<keyword evidence="2" id="KW-0349">Heme</keyword>
<sequence length="416" mass="44747">MRDRLGRLALRRVRRRGLDLSRLTFLPAAATVPLRRVDVDPVPELRDGGPVRRLDLPFDLSVLLVTGAAEARAVLADRDGFSTDVRHLFSGTGPATADDVGGLGFTDPPDHTRLRGLVAPEFTRARLQRLGPAIEETVARQLDELEAAGPPADLARLVSGPVPMRTVCDLLGLDRPDEQLVTRLATRRFDAARGTAGAFGAVSAQRRLLFDAVARQRRDPGDGLLGRIVREHGDAVSDADLAGLADGIVTGGFETTASTISLGTLVLLRDPAAAALVREGPRRDVETVVDELLRLLSVVQVAFPRFARRDTEVAGHRLRAGDAVLVSLSAANRDPAWAGAHPDALAPGRPTRGGHLAFGHGIHRCVGAELARLELRIVLPALFRRFPDLALAVPPERLAFRRLSFVYGVDALPVTF</sequence>
<keyword evidence="2" id="KW-0408">Iron</keyword>
<keyword evidence="2" id="KW-0560">Oxidoreductase</keyword>
<protein>
    <submittedName>
        <fullName evidence="3">Cytochrome P450</fullName>
    </submittedName>
</protein>